<evidence type="ECO:0000313" key="5">
    <source>
        <dbReference type="Proteomes" id="UP000011599"/>
    </source>
</evidence>
<evidence type="ECO:0000256" key="1">
    <source>
        <dbReference type="SAM" id="MobiDB-lite"/>
    </source>
</evidence>
<proteinExistence type="predicted"/>
<dbReference type="RefSeq" id="WP_006091923.1">
    <property type="nucleotide sequence ID" value="NZ_AOHW01000044.1"/>
</dbReference>
<evidence type="ECO:0000313" key="4">
    <source>
        <dbReference type="EMBL" id="ELY37909.1"/>
    </source>
</evidence>
<keyword evidence="4" id="KW-0489">Methyltransferase</keyword>
<dbReference type="SUPFAM" id="SSF53335">
    <property type="entry name" value="S-adenosyl-L-methionine-dependent methyltransferases"/>
    <property type="match status" value="1"/>
</dbReference>
<reference evidence="4 5" key="1">
    <citation type="journal article" date="2014" name="PLoS Genet.">
        <title>Phylogenetically driven sequencing of extremely halophilic archaea reveals strategies for static and dynamic osmo-response.</title>
        <authorList>
            <person name="Becker E.A."/>
            <person name="Seitzer P.M."/>
            <person name="Tritt A."/>
            <person name="Larsen D."/>
            <person name="Krusor M."/>
            <person name="Yao A.I."/>
            <person name="Wu D."/>
            <person name="Madern D."/>
            <person name="Eisen J.A."/>
            <person name="Darling A.E."/>
            <person name="Facciotti M.T."/>
        </authorList>
    </citation>
    <scope>NUCLEOTIDE SEQUENCE [LARGE SCALE GENOMIC DNA]</scope>
    <source>
        <strain evidence="4 5">GA33</strain>
    </source>
</reference>
<dbReference type="GO" id="GO:0032259">
    <property type="term" value="P:methylation"/>
    <property type="evidence" value="ECO:0007669"/>
    <property type="project" value="UniProtKB-KW"/>
</dbReference>
<feature type="domain" description="DUF8157" evidence="2">
    <location>
        <begin position="5"/>
        <end position="55"/>
    </location>
</feature>
<dbReference type="Pfam" id="PF26487">
    <property type="entry name" value="DUF8157_C"/>
    <property type="match status" value="1"/>
</dbReference>
<dbReference type="Pfam" id="PF26486">
    <property type="entry name" value="DUF8157"/>
    <property type="match status" value="1"/>
</dbReference>
<dbReference type="STRING" id="1114856.GCA_000383975_00463"/>
<evidence type="ECO:0000259" key="2">
    <source>
        <dbReference type="Pfam" id="PF26486"/>
    </source>
</evidence>
<dbReference type="Pfam" id="PF13489">
    <property type="entry name" value="Methyltransf_23"/>
    <property type="match status" value="1"/>
</dbReference>
<comment type="caution">
    <text evidence="4">The sequence shown here is derived from an EMBL/GenBank/DDBJ whole genome shotgun (WGS) entry which is preliminary data.</text>
</comment>
<dbReference type="EMBL" id="AOHW01000044">
    <property type="protein sequence ID" value="ELY37909.1"/>
    <property type="molecule type" value="Genomic_DNA"/>
</dbReference>
<name>L9VL76_9EURY</name>
<protein>
    <submittedName>
        <fullName evidence="4">Methyltransferase type 12</fullName>
    </submittedName>
</protein>
<dbReference type="Gene3D" id="3.40.50.150">
    <property type="entry name" value="Vaccinia Virus protein VP39"/>
    <property type="match status" value="1"/>
</dbReference>
<feature type="domain" description="DUF8157" evidence="3">
    <location>
        <begin position="440"/>
        <end position="542"/>
    </location>
</feature>
<dbReference type="InterPro" id="IPR029063">
    <property type="entry name" value="SAM-dependent_MTases_sf"/>
</dbReference>
<gene>
    <name evidence="4" type="ORF">C496_18943</name>
</gene>
<keyword evidence="5" id="KW-1185">Reference proteome</keyword>
<evidence type="ECO:0000259" key="3">
    <source>
        <dbReference type="Pfam" id="PF26487"/>
    </source>
</evidence>
<dbReference type="AlphaFoldDB" id="L9VL76"/>
<dbReference type="GO" id="GO:0008168">
    <property type="term" value="F:methyltransferase activity"/>
    <property type="evidence" value="ECO:0007669"/>
    <property type="project" value="UniProtKB-KW"/>
</dbReference>
<sequence length="543" mass="59842">MTDQREAVRSNAKYLRNVRPIDPDEICDYIDGSPHPAVVRQLLREEAPDLGLLEGDDGTFVPVDDEPVRPNRGPVERFPAAYERRLEDFLVDRYGVDWHEDATGELLRSTVRRFKARYLERQHVEYDDDVAAGYAIYHLPGYYAAVQYALDDLAESGLLGRNLRVLDIGAGVGGPALGLCDYLPDDALVDYHAIEPSAAADVLEELLEETGRNVHPTIHRTTVEAFDPSVIANGTDGETGGGDDGGATGFDPTAPDDGFDLVIAANVLSELEDPVAVTRSALELLAPDGTLLATSPADKNTSIQLREVERELEDERIWTPEQMGVGESESDGNVDGGDDDGESIDDAGRHGRVTVYGPTVRLWSGARPTDRGWSFDARPDLEVPSFQRKFDEATPEHDEEHAPGEFVNVDVQFSYSQLRLDGQRRMNVSLEASDWARMTDMDQHVTNRIDLVAAKLSRSLSGDDDDDYRDGSGRSNPLFKISDGSESIDHYAVLTGETSLNQPLLEADYGEICSFEQILALWNDDEGAYNLVVDEETIVDRIG</sequence>
<keyword evidence="4" id="KW-0808">Transferase</keyword>
<feature type="compositionally biased region" description="Gly residues" evidence="1">
    <location>
        <begin position="237"/>
        <end position="248"/>
    </location>
</feature>
<feature type="region of interest" description="Disordered" evidence="1">
    <location>
        <begin position="322"/>
        <end position="350"/>
    </location>
</feature>
<dbReference type="InterPro" id="IPR058959">
    <property type="entry name" value="DUF8157_C"/>
</dbReference>
<dbReference type="OrthoDB" id="117536at2157"/>
<feature type="region of interest" description="Disordered" evidence="1">
    <location>
        <begin position="232"/>
        <end position="253"/>
    </location>
</feature>
<dbReference type="Proteomes" id="UP000011599">
    <property type="component" value="Unassembled WGS sequence"/>
</dbReference>
<dbReference type="eggNOG" id="arCOG04580">
    <property type="taxonomic scope" value="Archaea"/>
</dbReference>
<feature type="compositionally biased region" description="Acidic residues" evidence="1">
    <location>
        <begin position="328"/>
        <end position="345"/>
    </location>
</feature>
<accession>L9VL76</accession>
<dbReference type="PATRIC" id="fig|1114856.3.peg.3927"/>
<organism evidence="4 5">
    <name type="scientific">Natronorubrum tibetense GA33</name>
    <dbReference type="NCBI Taxonomy" id="1114856"/>
    <lineage>
        <taxon>Archaea</taxon>
        <taxon>Methanobacteriati</taxon>
        <taxon>Methanobacteriota</taxon>
        <taxon>Stenosarchaea group</taxon>
        <taxon>Halobacteria</taxon>
        <taxon>Halobacteriales</taxon>
        <taxon>Natrialbaceae</taxon>
        <taxon>Natronorubrum</taxon>
    </lineage>
</organism>
<dbReference type="InterPro" id="IPR058470">
    <property type="entry name" value="DUF8157_N"/>
</dbReference>
<dbReference type="CDD" id="cd02440">
    <property type="entry name" value="AdoMet_MTases"/>
    <property type="match status" value="1"/>
</dbReference>